<dbReference type="Pfam" id="PF08540">
    <property type="entry name" value="HMG_CoA_synt_C"/>
    <property type="match status" value="2"/>
</dbReference>
<comment type="similarity">
    <text evidence="1">Belongs to the thiolase-like superfamily. HMG-CoA synthase family.</text>
</comment>
<comment type="caution">
    <text evidence="5">The sequence shown here is derived from an EMBL/GenBank/DDBJ whole genome shotgun (WGS) entry which is preliminary data.</text>
</comment>
<sequence length="413" mass="45677">MRNTRVGIEAINLYAGPTYVSVKDMFEARGLDLGRLDNLNMNKKSVALPCEDAVSYGVNAAKPIIDRLTVDERNRIETVITVTESPVDFGKSLSTYIHDWLDLHPNCRLMEVKQACYAGAASLQVACAIAGSGFSPGSKVLVICTDIARAVARDTYAEPTQAAGAVAILVSDRPKLLEIDPGASGRHSYEVMDVCRPMAELETGDPDLSLLSYLDCLEKSFKEYASHVEGADFCDTFDYFAFHTPFAGMVKGAHRRMMRRLRSASSEEIEADFRKRVAPSLHYCTEVGNIYAGTVFLALCGVIASAHIEASSRVGMFSYGSGCSSEFFSGLLPASSRQVLEPLDISGQLRRRVRLDVPRYDEILDLNAEWCFGLKDKTVDRSPYGDLYERFFEGKGLLTLTAIKEFHREYAWS</sequence>
<accession>A0A150NZU3</accession>
<evidence type="ECO:0000313" key="5">
    <source>
        <dbReference type="EMBL" id="KYF47913.1"/>
    </source>
</evidence>
<dbReference type="SUPFAM" id="SSF53901">
    <property type="entry name" value="Thiolase-like"/>
    <property type="match status" value="2"/>
</dbReference>
<feature type="domain" description="Hydroxymethylglutaryl-coenzyme A synthase C-terminal" evidence="4">
    <location>
        <begin position="179"/>
        <end position="258"/>
    </location>
</feature>
<dbReference type="Gene3D" id="3.40.47.10">
    <property type="match status" value="2"/>
</dbReference>
<dbReference type="AlphaFoldDB" id="A0A150NZU3"/>
<evidence type="ECO:0000259" key="4">
    <source>
        <dbReference type="Pfam" id="PF08540"/>
    </source>
</evidence>
<evidence type="ECO:0000256" key="1">
    <source>
        <dbReference type="ARBA" id="ARBA00007061"/>
    </source>
</evidence>
<dbReference type="InterPro" id="IPR013746">
    <property type="entry name" value="HMG_CoA_synt_C_dom"/>
</dbReference>
<dbReference type="CDD" id="cd00827">
    <property type="entry name" value="init_cond_enzymes"/>
    <property type="match status" value="1"/>
</dbReference>
<proteinExistence type="inferred from homology"/>
<dbReference type="Proteomes" id="UP000075604">
    <property type="component" value="Unassembled WGS sequence"/>
</dbReference>
<dbReference type="GO" id="GO:0004421">
    <property type="term" value="F:hydroxymethylglutaryl-CoA synthase activity"/>
    <property type="evidence" value="ECO:0007669"/>
    <property type="project" value="InterPro"/>
</dbReference>
<gene>
    <name evidence="5" type="ORF">BE04_26715</name>
</gene>
<reference evidence="5 6" key="1">
    <citation type="submission" date="2014-02" db="EMBL/GenBank/DDBJ databases">
        <title>The small core and large imbalanced accessory genome model reveals a collaborative survival strategy of Sorangium cellulosum strains in nature.</title>
        <authorList>
            <person name="Han K."/>
            <person name="Peng R."/>
            <person name="Blom J."/>
            <person name="Li Y.-Z."/>
        </authorList>
    </citation>
    <scope>NUCLEOTIDE SEQUENCE [LARGE SCALE GENOMIC DNA]</scope>
    <source>
        <strain evidence="5 6">So0157-18</strain>
    </source>
</reference>
<name>A0A150NZU3_SORCE</name>
<evidence type="ECO:0000259" key="3">
    <source>
        <dbReference type="Pfam" id="PF01154"/>
    </source>
</evidence>
<dbReference type="PANTHER" id="PTHR43323">
    <property type="entry name" value="3-HYDROXY-3-METHYLGLUTARYL COENZYME A SYNTHASE"/>
    <property type="match status" value="1"/>
</dbReference>
<organism evidence="5 6">
    <name type="scientific">Sorangium cellulosum</name>
    <name type="common">Polyangium cellulosum</name>
    <dbReference type="NCBI Taxonomy" id="56"/>
    <lineage>
        <taxon>Bacteria</taxon>
        <taxon>Pseudomonadati</taxon>
        <taxon>Myxococcota</taxon>
        <taxon>Polyangia</taxon>
        <taxon>Polyangiales</taxon>
        <taxon>Polyangiaceae</taxon>
        <taxon>Sorangium</taxon>
    </lineage>
</organism>
<feature type="domain" description="Hydroxymethylglutaryl-coenzyme A synthase C-terminal" evidence="4">
    <location>
        <begin position="271"/>
        <end position="369"/>
    </location>
</feature>
<dbReference type="InterPro" id="IPR013528">
    <property type="entry name" value="HMG_CoA_synth_N"/>
</dbReference>
<dbReference type="PANTHER" id="PTHR43323:SF2">
    <property type="entry name" value="HYDROXYMETHYLGLUTARYL-COA SYNTHASE"/>
    <property type="match status" value="1"/>
</dbReference>
<feature type="domain" description="Hydroxymethylglutaryl-coenzyme A synthase N-terminal" evidence="3">
    <location>
        <begin position="5"/>
        <end position="171"/>
    </location>
</feature>
<dbReference type="EMBL" id="JELX01004455">
    <property type="protein sequence ID" value="KYF47913.1"/>
    <property type="molecule type" value="Genomic_DNA"/>
</dbReference>
<protein>
    <submittedName>
        <fullName evidence="5">3-hydroxy-3-methylglutaryl-ACP synthase</fullName>
    </submittedName>
</protein>
<keyword evidence="2" id="KW-0808">Transferase</keyword>
<dbReference type="GO" id="GO:0006084">
    <property type="term" value="P:acetyl-CoA metabolic process"/>
    <property type="evidence" value="ECO:0007669"/>
    <property type="project" value="InterPro"/>
</dbReference>
<evidence type="ECO:0000313" key="6">
    <source>
        <dbReference type="Proteomes" id="UP000075604"/>
    </source>
</evidence>
<dbReference type="Pfam" id="PF01154">
    <property type="entry name" value="HMG_CoA_synt_N"/>
    <property type="match status" value="1"/>
</dbReference>
<dbReference type="InterPro" id="IPR016039">
    <property type="entry name" value="Thiolase-like"/>
</dbReference>
<evidence type="ECO:0000256" key="2">
    <source>
        <dbReference type="ARBA" id="ARBA00022679"/>
    </source>
</evidence>